<name>A0A1J0GE90_9CLOT</name>
<evidence type="ECO:0000256" key="1">
    <source>
        <dbReference type="ARBA" id="ARBA00004141"/>
    </source>
</evidence>
<evidence type="ECO:0000313" key="7">
    <source>
        <dbReference type="EMBL" id="APC39681.1"/>
    </source>
</evidence>
<dbReference type="AlphaFoldDB" id="A0A1J0GE90"/>
<feature type="transmembrane region" description="Helical" evidence="6">
    <location>
        <begin position="136"/>
        <end position="155"/>
    </location>
</feature>
<evidence type="ECO:0000256" key="5">
    <source>
        <dbReference type="ARBA" id="ARBA00023136"/>
    </source>
</evidence>
<feature type="transmembrane region" description="Helical" evidence="6">
    <location>
        <begin position="44"/>
        <end position="66"/>
    </location>
</feature>
<proteinExistence type="inferred from homology"/>
<keyword evidence="8" id="KW-1185">Reference proteome</keyword>
<sequence length="231" mass="25040">MESLVLLIIGILKITILDLTLSGDNIGVIALATKKLPPAYAKKASLIGITGAIGLRIVFACIITLIMNIQWLHIKLVGGLFLVKITWDFIKPEAQEDDCTVKKAGKFWEAVAIIIIADISMSLDNVIAIASAANGSVLLIIVGILINVPIIFFGSQIVANLMRKHPIVIYLGGGILAHTSLKMILEDNLTTKYIEIAPAVLTIIPWIFAISILIYGFLMIKKSKIELGTNQ</sequence>
<keyword evidence="4 6" id="KW-1133">Transmembrane helix</keyword>
<protein>
    <recommendedName>
        <fullName evidence="9">TerC family protein</fullName>
    </recommendedName>
</protein>
<dbReference type="NCBIfam" id="TIGR03717">
    <property type="entry name" value="R_switched_YjbE"/>
    <property type="match status" value="1"/>
</dbReference>
<feature type="transmembrane region" description="Helical" evidence="6">
    <location>
        <begin position="6"/>
        <end position="32"/>
    </location>
</feature>
<comment type="similarity">
    <text evidence="2">Belongs to the TerC family.</text>
</comment>
<evidence type="ECO:0000256" key="2">
    <source>
        <dbReference type="ARBA" id="ARBA00007511"/>
    </source>
</evidence>
<evidence type="ECO:0008006" key="9">
    <source>
        <dbReference type="Google" id="ProtNLM"/>
    </source>
</evidence>
<evidence type="ECO:0000256" key="4">
    <source>
        <dbReference type="ARBA" id="ARBA00022989"/>
    </source>
</evidence>
<comment type="subcellular location">
    <subcellularLocation>
        <location evidence="1">Membrane</location>
        <topology evidence="1">Multi-pass membrane protein</topology>
    </subcellularLocation>
</comment>
<keyword evidence="3 6" id="KW-0812">Transmembrane</keyword>
<evidence type="ECO:0000256" key="3">
    <source>
        <dbReference type="ARBA" id="ARBA00022692"/>
    </source>
</evidence>
<dbReference type="OrthoDB" id="5295733at2"/>
<feature type="transmembrane region" description="Helical" evidence="6">
    <location>
        <begin position="110"/>
        <end position="130"/>
    </location>
</feature>
<dbReference type="PANTHER" id="PTHR30238">
    <property type="entry name" value="MEMBRANE BOUND PREDICTED REDOX MODULATOR"/>
    <property type="match status" value="1"/>
</dbReference>
<dbReference type="InterPro" id="IPR022301">
    <property type="entry name" value="Integral_membrane_YjbE"/>
</dbReference>
<dbReference type="RefSeq" id="WP_071611974.1">
    <property type="nucleotide sequence ID" value="NZ_CP015756.1"/>
</dbReference>
<accession>A0A1J0GE90</accession>
<dbReference type="Pfam" id="PF03741">
    <property type="entry name" value="TerC"/>
    <property type="match status" value="1"/>
</dbReference>
<dbReference type="Proteomes" id="UP000182569">
    <property type="component" value="Chromosome"/>
</dbReference>
<evidence type="ECO:0000313" key="8">
    <source>
        <dbReference type="Proteomes" id="UP000182569"/>
    </source>
</evidence>
<reference evidence="8" key="1">
    <citation type="journal article" date="2016" name="Front. Microbiol.">
        <title>Complete Genome Sequence of Clostridium estertheticum DSM 8809, a Microbe Identified in Spoiled Vacuum Packed Beef.</title>
        <authorList>
            <person name="Yu Z."/>
            <person name="Gunn L."/>
            <person name="Brennan E."/>
            <person name="Reid R."/>
            <person name="Wall P.G."/>
            <person name="Gaora O.P."/>
            <person name="Hurley D."/>
            <person name="Bolton D."/>
            <person name="Fanning S."/>
        </authorList>
    </citation>
    <scope>NUCLEOTIDE SEQUENCE [LARGE SCALE GENOMIC DNA]</scope>
    <source>
        <strain evidence="8">DSM 8809</strain>
    </source>
</reference>
<feature type="transmembrane region" description="Helical" evidence="6">
    <location>
        <begin position="167"/>
        <end position="184"/>
    </location>
</feature>
<gene>
    <name evidence="7" type="ORF">A7L45_06175</name>
</gene>
<evidence type="ECO:0000256" key="6">
    <source>
        <dbReference type="SAM" id="Phobius"/>
    </source>
</evidence>
<dbReference type="KEGG" id="ceu:A7L45_06175"/>
<organism evidence="7 8">
    <name type="scientific">Clostridium estertheticum subsp. estertheticum</name>
    <dbReference type="NCBI Taxonomy" id="1552"/>
    <lineage>
        <taxon>Bacteria</taxon>
        <taxon>Bacillati</taxon>
        <taxon>Bacillota</taxon>
        <taxon>Clostridia</taxon>
        <taxon>Eubacteriales</taxon>
        <taxon>Clostridiaceae</taxon>
        <taxon>Clostridium</taxon>
    </lineage>
</organism>
<dbReference type="InterPro" id="IPR005496">
    <property type="entry name" value="Integral_membrane_TerC"/>
</dbReference>
<dbReference type="PANTHER" id="PTHR30238:SF4">
    <property type="entry name" value="SLL1022 PROTEIN"/>
    <property type="match status" value="1"/>
</dbReference>
<feature type="transmembrane region" description="Helical" evidence="6">
    <location>
        <begin position="196"/>
        <end position="218"/>
    </location>
</feature>
<dbReference type="STRING" id="1552.A7L45_06175"/>
<keyword evidence="5 6" id="KW-0472">Membrane</keyword>
<dbReference type="GO" id="GO:0016020">
    <property type="term" value="C:membrane"/>
    <property type="evidence" value="ECO:0007669"/>
    <property type="project" value="UniProtKB-SubCell"/>
</dbReference>
<dbReference type="EMBL" id="CP015756">
    <property type="protein sequence ID" value="APC39681.1"/>
    <property type="molecule type" value="Genomic_DNA"/>
</dbReference>